<dbReference type="WBParaSite" id="nRc.2.0.1.t38142-RA">
    <property type="protein sequence ID" value="nRc.2.0.1.t38142-RA"/>
    <property type="gene ID" value="nRc.2.0.1.g38142"/>
</dbReference>
<reference evidence="2" key="1">
    <citation type="submission" date="2022-11" db="UniProtKB">
        <authorList>
            <consortium name="WormBaseParasite"/>
        </authorList>
    </citation>
    <scope>IDENTIFICATION</scope>
</reference>
<dbReference type="Proteomes" id="UP000887565">
    <property type="component" value="Unplaced"/>
</dbReference>
<dbReference type="AlphaFoldDB" id="A0A915KHD3"/>
<sequence length="87" mass="9632">MIGCTSRGLKFDWSRLSVKYKCRLTGGLLHRKISASFGKLYSAHNSFQGSPNRRQSSCTISSQLPNNSTSKLKCDNGSRLIKICGTF</sequence>
<accession>A0A915KHD3</accession>
<keyword evidence="1" id="KW-1185">Reference proteome</keyword>
<evidence type="ECO:0000313" key="1">
    <source>
        <dbReference type="Proteomes" id="UP000887565"/>
    </source>
</evidence>
<name>A0A915KHD3_ROMCU</name>
<protein>
    <submittedName>
        <fullName evidence="2">Uncharacterized protein</fullName>
    </submittedName>
</protein>
<proteinExistence type="predicted"/>
<evidence type="ECO:0000313" key="2">
    <source>
        <dbReference type="WBParaSite" id="nRc.2.0.1.t38142-RA"/>
    </source>
</evidence>
<organism evidence="1 2">
    <name type="scientific">Romanomermis culicivorax</name>
    <name type="common">Nematode worm</name>
    <dbReference type="NCBI Taxonomy" id="13658"/>
    <lineage>
        <taxon>Eukaryota</taxon>
        <taxon>Metazoa</taxon>
        <taxon>Ecdysozoa</taxon>
        <taxon>Nematoda</taxon>
        <taxon>Enoplea</taxon>
        <taxon>Dorylaimia</taxon>
        <taxon>Mermithida</taxon>
        <taxon>Mermithoidea</taxon>
        <taxon>Mermithidae</taxon>
        <taxon>Romanomermis</taxon>
    </lineage>
</organism>